<proteinExistence type="predicted"/>
<accession>A0A3S5BLN8</accession>
<keyword evidence="1" id="KW-0732">Signal</keyword>
<sequence>MLHELMFSLFLHHFFLFLSSSDREDDFLRAAFSDVSQPAAVWILTSEDSLQIAPCLSFSHICDASSNVGIGTAPDTSLHDHLTTGKPIISGPATSFTDGEQSVSSMAAIDTGNPCGLTPSFYLALIQLRARIEQRASHLADVLQAEIASAVERHGSFCSLILFDFDT</sequence>
<evidence type="ECO:0000313" key="2">
    <source>
        <dbReference type="EMBL" id="VEL29332.1"/>
    </source>
</evidence>
<comment type="caution">
    <text evidence="2">The sequence shown here is derived from an EMBL/GenBank/DDBJ whole genome shotgun (WGS) entry which is preliminary data.</text>
</comment>
<gene>
    <name evidence="2" type="ORF">PXEA_LOCUS22772</name>
</gene>
<dbReference type="Proteomes" id="UP000784294">
    <property type="component" value="Unassembled WGS sequence"/>
</dbReference>
<keyword evidence="3" id="KW-1185">Reference proteome</keyword>
<dbReference type="EMBL" id="CAAALY010102169">
    <property type="protein sequence ID" value="VEL29332.1"/>
    <property type="molecule type" value="Genomic_DNA"/>
</dbReference>
<reference evidence="2" key="1">
    <citation type="submission" date="2018-11" db="EMBL/GenBank/DDBJ databases">
        <authorList>
            <consortium name="Pathogen Informatics"/>
        </authorList>
    </citation>
    <scope>NUCLEOTIDE SEQUENCE</scope>
</reference>
<protein>
    <submittedName>
        <fullName evidence="2">Uncharacterized protein</fullName>
    </submittedName>
</protein>
<feature type="signal peptide" evidence="1">
    <location>
        <begin position="1"/>
        <end position="21"/>
    </location>
</feature>
<evidence type="ECO:0000256" key="1">
    <source>
        <dbReference type="SAM" id="SignalP"/>
    </source>
</evidence>
<organism evidence="2 3">
    <name type="scientific">Protopolystoma xenopodis</name>
    <dbReference type="NCBI Taxonomy" id="117903"/>
    <lineage>
        <taxon>Eukaryota</taxon>
        <taxon>Metazoa</taxon>
        <taxon>Spiralia</taxon>
        <taxon>Lophotrochozoa</taxon>
        <taxon>Platyhelminthes</taxon>
        <taxon>Monogenea</taxon>
        <taxon>Polyopisthocotylea</taxon>
        <taxon>Polystomatidea</taxon>
        <taxon>Polystomatidae</taxon>
        <taxon>Protopolystoma</taxon>
    </lineage>
</organism>
<name>A0A3S5BLN8_9PLAT</name>
<feature type="chain" id="PRO_5018540596" evidence="1">
    <location>
        <begin position="22"/>
        <end position="167"/>
    </location>
</feature>
<dbReference type="AlphaFoldDB" id="A0A3S5BLN8"/>
<evidence type="ECO:0000313" key="3">
    <source>
        <dbReference type="Proteomes" id="UP000784294"/>
    </source>
</evidence>